<dbReference type="Pfam" id="PF05166">
    <property type="entry name" value="YcgL"/>
    <property type="match status" value="1"/>
</dbReference>
<organism evidence="3 4">
    <name type="scientific">Aliikangiella marina</name>
    <dbReference type="NCBI Taxonomy" id="1712262"/>
    <lineage>
        <taxon>Bacteria</taxon>
        <taxon>Pseudomonadati</taxon>
        <taxon>Pseudomonadota</taxon>
        <taxon>Gammaproteobacteria</taxon>
        <taxon>Oceanospirillales</taxon>
        <taxon>Pleioneaceae</taxon>
        <taxon>Aliikangiella</taxon>
    </lineage>
</organism>
<dbReference type="Gene3D" id="3.10.510.20">
    <property type="entry name" value="YcgL domain"/>
    <property type="match status" value="1"/>
</dbReference>
<keyword evidence="4" id="KW-1185">Reference proteome</keyword>
<reference evidence="3 4" key="1">
    <citation type="submission" date="2019-06" db="EMBL/GenBank/DDBJ databases">
        <title>Draft genome of Aliikangiella marina GYP-15.</title>
        <authorList>
            <person name="Wang G."/>
        </authorList>
    </citation>
    <scope>NUCLEOTIDE SEQUENCE [LARGE SCALE GENOMIC DNA]</scope>
    <source>
        <strain evidence="3 4">GYP-15</strain>
    </source>
</reference>
<proteinExistence type="inferred from homology"/>
<evidence type="ECO:0000256" key="1">
    <source>
        <dbReference type="HAMAP-Rule" id="MF_01866"/>
    </source>
</evidence>
<dbReference type="OrthoDB" id="7062382at2"/>
<evidence type="ECO:0000313" key="4">
    <source>
        <dbReference type="Proteomes" id="UP000317839"/>
    </source>
</evidence>
<name>A0A545TIF6_9GAMM</name>
<dbReference type="AlphaFoldDB" id="A0A545TIF6"/>
<dbReference type="EMBL" id="VIKR01000001">
    <property type="protein sequence ID" value="TQV76997.1"/>
    <property type="molecule type" value="Genomic_DNA"/>
</dbReference>
<dbReference type="InterPro" id="IPR038068">
    <property type="entry name" value="YcgL-like_sf"/>
</dbReference>
<dbReference type="PANTHER" id="PTHR38109:SF1">
    <property type="entry name" value="PROTEIN YCGL"/>
    <property type="match status" value="1"/>
</dbReference>
<feature type="domain" description="YcgL" evidence="2">
    <location>
        <begin position="1"/>
        <end position="85"/>
    </location>
</feature>
<protein>
    <recommendedName>
        <fullName evidence="1">YcgL domain-containing protein FLL45_03320</fullName>
    </recommendedName>
</protein>
<dbReference type="RefSeq" id="WP_142888357.1">
    <property type="nucleotide sequence ID" value="NZ_VIKR01000001.1"/>
</dbReference>
<comment type="caution">
    <text evidence="3">The sequence shown here is derived from an EMBL/GenBank/DDBJ whole genome shotgun (WGS) entry which is preliminary data.</text>
</comment>
<evidence type="ECO:0000259" key="2">
    <source>
        <dbReference type="PROSITE" id="PS51648"/>
    </source>
</evidence>
<sequence length="85" mass="9792">MLASVYRSNKKDEMYLYVVKKDDFSSVPEALLKVFGQPEFALQLNLGNRESLARADINEVKQQLKEEGFYLQMPPSIHDNQADLK</sequence>
<gene>
    <name evidence="3" type="ORF">FLL45_03320</name>
</gene>
<dbReference type="InterPro" id="IPR027354">
    <property type="entry name" value="YcgL_dom"/>
</dbReference>
<dbReference type="PANTHER" id="PTHR38109">
    <property type="entry name" value="PROTEIN YCGL"/>
    <property type="match status" value="1"/>
</dbReference>
<evidence type="ECO:0000313" key="3">
    <source>
        <dbReference type="EMBL" id="TQV76997.1"/>
    </source>
</evidence>
<accession>A0A545TIF6</accession>
<dbReference type="SUPFAM" id="SSF160191">
    <property type="entry name" value="YcgL-like"/>
    <property type="match status" value="1"/>
</dbReference>
<dbReference type="PROSITE" id="PS51648">
    <property type="entry name" value="YCGL"/>
    <property type="match status" value="1"/>
</dbReference>
<dbReference type="HAMAP" id="MF_01866">
    <property type="entry name" value="UPF0745"/>
    <property type="match status" value="1"/>
</dbReference>
<dbReference type="Proteomes" id="UP000317839">
    <property type="component" value="Unassembled WGS sequence"/>
</dbReference>